<comment type="caution">
    <text evidence="10">The sequence shown here is derived from an EMBL/GenBank/DDBJ whole genome shotgun (WGS) entry which is preliminary data.</text>
</comment>
<dbReference type="PANTHER" id="PTHR40079">
    <property type="entry name" value="MANNAN ENDO-1,4-BETA-MANNOSIDASE E-RELATED"/>
    <property type="match status" value="1"/>
</dbReference>
<keyword evidence="5 7" id="KW-0378">Hydrolase</keyword>
<evidence type="ECO:0000256" key="2">
    <source>
        <dbReference type="ARBA" id="ARBA00007754"/>
    </source>
</evidence>
<reference evidence="10 11" key="1">
    <citation type="submission" date="2020-04" db="EMBL/GenBank/DDBJ databases">
        <title>Flammeovirgaceae bacterium KN852 isolated from deep sea.</title>
        <authorList>
            <person name="Zhang D.-C."/>
        </authorList>
    </citation>
    <scope>NUCLEOTIDE SEQUENCE [LARGE SCALE GENOMIC DNA]</scope>
    <source>
        <strain evidence="10 11">KN852</strain>
    </source>
</reference>
<feature type="compositionally biased region" description="Low complexity" evidence="8">
    <location>
        <begin position="496"/>
        <end position="505"/>
    </location>
</feature>
<dbReference type="Pfam" id="PF24517">
    <property type="entry name" value="CBM96"/>
    <property type="match status" value="1"/>
</dbReference>
<evidence type="ECO:0000256" key="3">
    <source>
        <dbReference type="ARBA" id="ARBA00022525"/>
    </source>
</evidence>
<sequence length="761" mass="84487">MKRYVVIILTIFCCYQQGLAQYQARLNFNAKFEPTNKILHGAGQSNEIEFSSYADFLGNNRYPTIFMFYTTANRNATEQEDRMNEYLDFIDKHPDGVMPQIGLAFTRNGVEYANEVLSGQHDAGLIKMAQVLNNWGKPVFVRIGYEANGFWNAYSSSSYKQAFQYITNIFRSNASNIATVWCVHPITNLNNMMSYYPGDSYVDWWSIDLFEPNFLSSPNTQDYLDEAVLHSKPVMIGESCPSEVGVDGGQQSWNNWYVSYFNIIKNNPVIKAFCYINRNWKTSSSLPQWLDCRVYKNSTVGSLYQNELSNSIYQHVSVPSNYKIDAIQPGDDAYVRDGTYSSNTYDSQDPLRLRVKNSAVSGFTRESYISFDISGISNVTSARLWFFGRNDNTVDINTTVFEVSNNSWSENTLNYNNKPNTGNSLGLVEISDEDEEWGSLDVTTYVANATSGSKVSFAIINQGALELTLDIDSRETIDGNPPFLVIHSSSGSTTVSGQVTVSNSSDDAEQGSSTMDLTSGDLDFGEKLSGIRFTNVTIPNGAIIQNAYIQFTADNDGQNSNASYTIKGQDVNNAGTFTTATNNISNRTTTSASVSWNNVPAWNSAGQAGTNQRTPDISSIIQEIVNRGGWISGNNMVLMVDGTSGKRSAKTYDGDPSKAPKLVYTYTSSAGARALKTEQTTIEVNSLEYSELKLYPNPVSDYFKLELPEGSNEITILDVNGRVLKTIKAESRSAVISVTDLEPGIYILNTNNSRVRFIIDR</sequence>
<dbReference type="Proteomes" id="UP000559010">
    <property type="component" value="Unassembled WGS sequence"/>
</dbReference>
<gene>
    <name evidence="10" type="ORF">HH304_04085</name>
</gene>
<dbReference type="GO" id="GO:0016985">
    <property type="term" value="F:mannan endo-1,4-beta-mannosidase activity"/>
    <property type="evidence" value="ECO:0007669"/>
    <property type="project" value="InterPro"/>
</dbReference>
<evidence type="ECO:0000256" key="4">
    <source>
        <dbReference type="ARBA" id="ARBA00022729"/>
    </source>
</evidence>
<evidence type="ECO:0000256" key="6">
    <source>
        <dbReference type="ARBA" id="ARBA00023295"/>
    </source>
</evidence>
<comment type="subcellular location">
    <subcellularLocation>
        <location evidence="1">Secreted</location>
    </subcellularLocation>
</comment>
<dbReference type="Gene3D" id="3.20.20.80">
    <property type="entry name" value="Glycosidases"/>
    <property type="match status" value="1"/>
</dbReference>
<dbReference type="GO" id="GO:0005576">
    <property type="term" value="C:extracellular region"/>
    <property type="evidence" value="ECO:0007669"/>
    <property type="project" value="UniProtKB-SubCell"/>
</dbReference>
<evidence type="ECO:0000256" key="7">
    <source>
        <dbReference type="PROSITE-ProRule" id="PRU01100"/>
    </source>
</evidence>
<dbReference type="PANTHER" id="PTHR40079:SF4">
    <property type="entry name" value="GH26 DOMAIN-CONTAINING PROTEIN-RELATED"/>
    <property type="match status" value="1"/>
</dbReference>
<evidence type="ECO:0000313" key="11">
    <source>
        <dbReference type="Proteomes" id="UP000559010"/>
    </source>
</evidence>
<name>A0A848IT97_9BACT</name>
<dbReference type="RefSeq" id="WP_169678187.1">
    <property type="nucleotide sequence ID" value="NZ_JABBNU010000002.1"/>
</dbReference>
<feature type="region of interest" description="Disordered" evidence="8">
    <location>
        <begin position="496"/>
        <end position="518"/>
    </location>
</feature>
<feature type="active site" description="Nucleophile" evidence="7">
    <location>
        <position position="238"/>
    </location>
</feature>
<dbReference type="GO" id="GO:0006080">
    <property type="term" value="P:substituted mannan metabolic process"/>
    <property type="evidence" value="ECO:0007669"/>
    <property type="project" value="InterPro"/>
</dbReference>
<evidence type="ECO:0000256" key="1">
    <source>
        <dbReference type="ARBA" id="ARBA00004613"/>
    </source>
</evidence>
<protein>
    <submittedName>
        <fullName evidence="10">DNRLRE domain-containing protein</fullName>
    </submittedName>
</protein>
<dbReference type="Pfam" id="PF02156">
    <property type="entry name" value="Glyco_hydro_26"/>
    <property type="match status" value="1"/>
</dbReference>
<dbReference type="EMBL" id="JABBNU010000002">
    <property type="protein sequence ID" value="NMM47567.1"/>
    <property type="molecule type" value="Genomic_DNA"/>
</dbReference>
<dbReference type="AlphaFoldDB" id="A0A848IT97"/>
<evidence type="ECO:0000256" key="8">
    <source>
        <dbReference type="SAM" id="MobiDB-lite"/>
    </source>
</evidence>
<keyword evidence="3" id="KW-0964">Secreted</keyword>
<keyword evidence="6 7" id="KW-0326">Glycosidase</keyword>
<dbReference type="InterPro" id="IPR055372">
    <property type="entry name" value="CBM96"/>
</dbReference>
<keyword evidence="11" id="KW-1185">Reference proteome</keyword>
<feature type="active site" description="Proton donor" evidence="7">
    <location>
        <position position="146"/>
    </location>
</feature>
<dbReference type="NCBIfam" id="TIGR04183">
    <property type="entry name" value="Por_Secre_tail"/>
    <property type="match status" value="1"/>
</dbReference>
<keyword evidence="4" id="KW-0732">Signal</keyword>
<evidence type="ECO:0000259" key="9">
    <source>
        <dbReference type="PROSITE" id="PS51764"/>
    </source>
</evidence>
<dbReference type="InterPro" id="IPR017853">
    <property type="entry name" value="GH"/>
</dbReference>
<feature type="domain" description="GH26" evidence="9">
    <location>
        <begin position="17"/>
        <end position="304"/>
    </location>
</feature>
<dbReference type="InterPro" id="IPR026444">
    <property type="entry name" value="Secre_tail"/>
</dbReference>
<dbReference type="InterPro" id="IPR000805">
    <property type="entry name" value="Glyco_hydro_26"/>
</dbReference>
<dbReference type="SUPFAM" id="SSF51445">
    <property type="entry name" value="(Trans)glycosidases"/>
    <property type="match status" value="1"/>
</dbReference>
<organism evidence="10 11">
    <name type="scientific">Marinigracilibium pacificum</name>
    <dbReference type="NCBI Taxonomy" id="2729599"/>
    <lineage>
        <taxon>Bacteria</taxon>
        <taxon>Pseudomonadati</taxon>
        <taxon>Bacteroidota</taxon>
        <taxon>Cytophagia</taxon>
        <taxon>Cytophagales</taxon>
        <taxon>Flammeovirgaceae</taxon>
        <taxon>Marinigracilibium</taxon>
    </lineage>
</organism>
<dbReference type="Pfam" id="PF18962">
    <property type="entry name" value="Por_Secre_tail"/>
    <property type="match status" value="1"/>
</dbReference>
<dbReference type="NCBIfam" id="NF033679">
    <property type="entry name" value="DNRLRE_dom"/>
    <property type="match status" value="1"/>
</dbReference>
<evidence type="ECO:0000313" key="10">
    <source>
        <dbReference type="EMBL" id="NMM47567.1"/>
    </source>
</evidence>
<proteinExistence type="inferred from homology"/>
<accession>A0A848IT97</accession>
<dbReference type="PROSITE" id="PS51764">
    <property type="entry name" value="GH26"/>
    <property type="match status" value="1"/>
</dbReference>
<dbReference type="InterPro" id="IPR022790">
    <property type="entry name" value="GH26_dom"/>
</dbReference>
<evidence type="ECO:0000256" key="5">
    <source>
        <dbReference type="ARBA" id="ARBA00022801"/>
    </source>
</evidence>
<comment type="similarity">
    <text evidence="2 7">Belongs to the glycosyl hydrolase 26 family.</text>
</comment>